<accession>A0A9D6LR74</accession>
<keyword evidence="2" id="KW-1133">Transmembrane helix</keyword>
<dbReference type="PANTHER" id="PTHR48081">
    <property type="entry name" value="AB HYDROLASE SUPERFAMILY PROTEIN C4A8.06C"/>
    <property type="match status" value="1"/>
</dbReference>
<keyword evidence="2" id="KW-0472">Membrane</keyword>
<dbReference type="GO" id="GO:0016787">
    <property type="term" value="F:hydrolase activity"/>
    <property type="evidence" value="ECO:0007669"/>
    <property type="project" value="UniProtKB-KW"/>
</dbReference>
<evidence type="ECO:0000313" key="5">
    <source>
        <dbReference type="Proteomes" id="UP000808388"/>
    </source>
</evidence>
<dbReference type="InterPro" id="IPR050300">
    <property type="entry name" value="GDXG_lipolytic_enzyme"/>
</dbReference>
<evidence type="ECO:0000259" key="3">
    <source>
        <dbReference type="Pfam" id="PF20434"/>
    </source>
</evidence>
<dbReference type="SUPFAM" id="SSF53474">
    <property type="entry name" value="alpha/beta-Hydrolases"/>
    <property type="match status" value="1"/>
</dbReference>
<dbReference type="InterPro" id="IPR049492">
    <property type="entry name" value="BD-FAE-like_dom"/>
</dbReference>
<keyword evidence="2" id="KW-0812">Transmembrane</keyword>
<reference evidence="4" key="1">
    <citation type="submission" date="2020-07" db="EMBL/GenBank/DDBJ databases">
        <title>Huge and variable diversity of episymbiotic CPR bacteria and DPANN archaea in groundwater ecosystems.</title>
        <authorList>
            <person name="He C.Y."/>
            <person name="Keren R."/>
            <person name="Whittaker M."/>
            <person name="Farag I.F."/>
            <person name="Doudna J."/>
            <person name="Cate J.H.D."/>
            <person name="Banfield J.F."/>
        </authorList>
    </citation>
    <scope>NUCLEOTIDE SEQUENCE</scope>
    <source>
        <strain evidence="4">NC_groundwater_972_Pr1_S-0.2um_49_27</strain>
    </source>
</reference>
<keyword evidence="1 4" id="KW-0378">Hydrolase</keyword>
<dbReference type="Pfam" id="PF20434">
    <property type="entry name" value="BD-FAE"/>
    <property type="match status" value="1"/>
</dbReference>
<organism evidence="4 5">
    <name type="scientific">Candidatus Sungiibacteriota bacterium</name>
    <dbReference type="NCBI Taxonomy" id="2750080"/>
    <lineage>
        <taxon>Bacteria</taxon>
        <taxon>Candidatus Sungiibacteriota</taxon>
    </lineage>
</organism>
<evidence type="ECO:0000313" key="4">
    <source>
        <dbReference type="EMBL" id="MBI3627561.1"/>
    </source>
</evidence>
<dbReference type="Proteomes" id="UP000808388">
    <property type="component" value="Unassembled WGS sequence"/>
</dbReference>
<sequence length="323" mass="34851">MTGEYFKSHSLMFSALILFIIGLALASFWVWRKLPVAGGGRIKSTYNIVYCTGGGQDLKMDTYTPLDGSKALKPVVIFIHGGGWRTGDKLAIDLLPEKAVLIERGYFVAAINYRLAPENKWPAFMEDAKCAVRHIRANAASYGIDPNRIAVFGASAGAHIALMLGLAGPEAGLEGNGGYAGVSSQVKAVVSYFGPTDLTQSYFFHNQNDDPMPRVFGYRTGDPAAIPTLQQASPISYVGPQSPAIAFFHGDKDSTVPWSESQNLFNALEKVGVPTEFRLVKNAAHGLIPSPITADMSPARKAVADAMANFLDQHDREALIVNQ</sequence>
<name>A0A9D6LR74_9BACT</name>
<dbReference type="AlphaFoldDB" id="A0A9D6LR74"/>
<dbReference type="InterPro" id="IPR029058">
    <property type="entry name" value="AB_hydrolase_fold"/>
</dbReference>
<protein>
    <submittedName>
        <fullName evidence="4">Alpha/beta hydrolase</fullName>
    </submittedName>
</protein>
<evidence type="ECO:0000256" key="1">
    <source>
        <dbReference type="ARBA" id="ARBA00022801"/>
    </source>
</evidence>
<proteinExistence type="predicted"/>
<feature type="transmembrane region" description="Helical" evidence="2">
    <location>
        <begin position="12"/>
        <end position="31"/>
    </location>
</feature>
<dbReference type="PANTHER" id="PTHR48081:SF13">
    <property type="entry name" value="ALPHA_BETA HYDROLASE"/>
    <property type="match status" value="1"/>
</dbReference>
<comment type="caution">
    <text evidence="4">The sequence shown here is derived from an EMBL/GenBank/DDBJ whole genome shotgun (WGS) entry which is preliminary data.</text>
</comment>
<dbReference type="EMBL" id="JACQCQ010000009">
    <property type="protein sequence ID" value="MBI3627561.1"/>
    <property type="molecule type" value="Genomic_DNA"/>
</dbReference>
<dbReference type="Gene3D" id="3.40.50.1820">
    <property type="entry name" value="alpha/beta hydrolase"/>
    <property type="match status" value="1"/>
</dbReference>
<feature type="domain" description="BD-FAE-like" evidence="3">
    <location>
        <begin position="60"/>
        <end position="268"/>
    </location>
</feature>
<evidence type="ECO:0000256" key="2">
    <source>
        <dbReference type="SAM" id="Phobius"/>
    </source>
</evidence>
<gene>
    <name evidence="4" type="ORF">HY220_02330</name>
</gene>